<dbReference type="Pfam" id="PF02536">
    <property type="entry name" value="mTERF"/>
    <property type="match status" value="1"/>
</dbReference>
<proteinExistence type="inferred from homology"/>
<evidence type="ECO:0000313" key="5">
    <source>
        <dbReference type="Proteomes" id="UP001085076"/>
    </source>
</evidence>
<keyword evidence="5" id="KW-1185">Reference proteome</keyword>
<comment type="caution">
    <text evidence="4">The sequence shown here is derived from an EMBL/GenBank/DDBJ whole genome shotgun (WGS) entry which is preliminary data.</text>
</comment>
<dbReference type="SMART" id="SM00733">
    <property type="entry name" value="Mterf"/>
    <property type="match status" value="7"/>
</dbReference>
<dbReference type="PANTHER" id="PTHR13068">
    <property type="entry name" value="CGI-12 PROTEIN-RELATED"/>
    <property type="match status" value="1"/>
</dbReference>
<keyword evidence="3" id="KW-0809">Transit peptide</keyword>
<comment type="similarity">
    <text evidence="1">Belongs to the mTERF family.</text>
</comment>
<dbReference type="InterPro" id="IPR038538">
    <property type="entry name" value="MTERF_sf"/>
</dbReference>
<evidence type="ECO:0000313" key="4">
    <source>
        <dbReference type="EMBL" id="KAJ0978059.1"/>
    </source>
</evidence>
<reference evidence="4" key="2">
    <citation type="journal article" date="2022" name="Hortic Res">
        <title>The genome of Dioscorea zingiberensis sheds light on the biosynthesis, origin and evolution of the medicinally important diosgenin saponins.</title>
        <authorList>
            <person name="Li Y."/>
            <person name="Tan C."/>
            <person name="Li Z."/>
            <person name="Guo J."/>
            <person name="Li S."/>
            <person name="Chen X."/>
            <person name="Wang C."/>
            <person name="Dai X."/>
            <person name="Yang H."/>
            <person name="Song W."/>
            <person name="Hou L."/>
            <person name="Xu J."/>
            <person name="Tong Z."/>
            <person name="Xu A."/>
            <person name="Yuan X."/>
            <person name="Wang W."/>
            <person name="Yang Q."/>
            <person name="Chen L."/>
            <person name="Sun Z."/>
            <person name="Wang K."/>
            <person name="Pan B."/>
            <person name="Chen J."/>
            <person name="Bao Y."/>
            <person name="Liu F."/>
            <person name="Qi X."/>
            <person name="Gang D.R."/>
            <person name="Wen J."/>
            <person name="Li J."/>
        </authorList>
    </citation>
    <scope>NUCLEOTIDE SEQUENCE</scope>
    <source>
        <strain evidence="4">Dzin_1.0</strain>
    </source>
</reference>
<dbReference type="FunFam" id="1.25.70.10:FF:000001">
    <property type="entry name" value="Mitochondrial transcription termination factor-like"/>
    <property type="match status" value="1"/>
</dbReference>
<dbReference type="InterPro" id="IPR003690">
    <property type="entry name" value="MTERF"/>
</dbReference>
<dbReference type="Proteomes" id="UP001085076">
    <property type="component" value="Miscellaneous, Linkage group lg03"/>
</dbReference>
<dbReference type="PANTHER" id="PTHR13068:SF166">
    <property type="entry name" value="TRANSCRIPTION TERMINATION FACTOR MTERF15, MITOCHONDRIAL-LIKE"/>
    <property type="match status" value="1"/>
</dbReference>
<gene>
    <name evidence="4" type="ORF">J5N97_013533</name>
</gene>
<keyword evidence="2" id="KW-0804">Transcription</keyword>
<protein>
    <submittedName>
        <fullName evidence="4">Uncharacterized protein</fullName>
    </submittedName>
</protein>
<keyword evidence="2" id="KW-0806">Transcription termination</keyword>
<dbReference type="OrthoDB" id="637682at2759"/>
<dbReference type="EMBL" id="JAGGNH010000003">
    <property type="protein sequence ID" value="KAJ0978059.1"/>
    <property type="molecule type" value="Genomic_DNA"/>
</dbReference>
<name>A0A9D5CSF3_9LILI</name>
<dbReference type="AlphaFoldDB" id="A0A9D5CSF3"/>
<reference evidence="4" key="1">
    <citation type="submission" date="2021-03" db="EMBL/GenBank/DDBJ databases">
        <authorList>
            <person name="Li Z."/>
            <person name="Yang C."/>
        </authorList>
    </citation>
    <scope>NUCLEOTIDE SEQUENCE</scope>
    <source>
        <strain evidence="4">Dzin_1.0</strain>
        <tissue evidence="4">Leaf</tissue>
    </source>
</reference>
<dbReference type="GO" id="GO:0006353">
    <property type="term" value="P:DNA-templated transcription termination"/>
    <property type="evidence" value="ECO:0007669"/>
    <property type="project" value="UniProtKB-KW"/>
</dbReference>
<evidence type="ECO:0000256" key="1">
    <source>
        <dbReference type="ARBA" id="ARBA00007692"/>
    </source>
</evidence>
<evidence type="ECO:0000256" key="3">
    <source>
        <dbReference type="ARBA" id="ARBA00022946"/>
    </source>
</evidence>
<evidence type="ECO:0000256" key="2">
    <source>
        <dbReference type="ARBA" id="ARBA00022472"/>
    </source>
</evidence>
<accession>A0A9D5CSF3</accession>
<keyword evidence="2" id="KW-0805">Transcription regulation</keyword>
<dbReference type="GO" id="GO:0003676">
    <property type="term" value="F:nucleic acid binding"/>
    <property type="evidence" value="ECO:0007669"/>
    <property type="project" value="InterPro"/>
</dbReference>
<organism evidence="4 5">
    <name type="scientific">Dioscorea zingiberensis</name>
    <dbReference type="NCBI Taxonomy" id="325984"/>
    <lineage>
        <taxon>Eukaryota</taxon>
        <taxon>Viridiplantae</taxon>
        <taxon>Streptophyta</taxon>
        <taxon>Embryophyta</taxon>
        <taxon>Tracheophyta</taxon>
        <taxon>Spermatophyta</taxon>
        <taxon>Magnoliopsida</taxon>
        <taxon>Liliopsida</taxon>
        <taxon>Dioscoreales</taxon>
        <taxon>Dioscoreaceae</taxon>
        <taxon>Dioscorea</taxon>
    </lineage>
</organism>
<dbReference type="Gene3D" id="1.25.70.10">
    <property type="entry name" value="Transcription termination factor 3, mitochondrial"/>
    <property type="match status" value="1"/>
</dbReference>
<sequence>MHLLRMSIRFSRIPTFGNFSTLQAPSVTSYLTDACGLSPAAAIAAASKISFISGSRKVSSKHNPDSVLAFFRSYGFTQSQITKLISMYPRFLLSDPVRTLQPKMDFYLSAGFSTSTLTKLISSDADLLRSSLKNRIIPAFDFLKAILHTNEDVVAAVKRSTWIFHVNLEKKMEPNINTLRSIGVPVGSIAKLAKIHPSVLMQSTGRFGESVERVLKMGLSPSDAMFIRALHSLSSISAVTLKRKLEVYKSFGLPEDKILFCVKQKPMIVNLSEENIRKSFGFFMEMLKWKPEFVFSSPVLLTLSLEKRLAPRFSVYEILLSKKLWGEKSIVRSELESHCGDDGKASFPHCQTFCLLTSPIKEFIVEK</sequence>